<dbReference type="Proteomes" id="UP000659904">
    <property type="component" value="Unassembled WGS sequence"/>
</dbReference>
<dbReference type="EMBL" id="BONH01000047">
    <property type="protein sequence ID" value="GIG02109.1"/>
    <property type="molecule type" value="Genomic_DNA"/>
</dbReference>
<organism evidence="2 3">
    <name type="scientific">Catellatospora citrea</name>
    <dbReference type="NCBI Taxonomy" id="53366"/>
    <lineage>
        <taxon>Bacteria</taxon>
        <taxon>Bacillati</taxon>
        <taxon>Actinomycetota</taxon>
        <taxon>Actinomycetes</taxon>
        <taxon>Micromonosporales</taxon>
        <taxon>Micromonosporaceae</taxon>
        <taxon>Catellatospora</taxon>
    </lineage>
</organism>
<comment type="caution">
    <text evidence="2">The sequence shown here is derived from an EMBL/GenBank/DDBJ whole genome shotgun (WGS) entry which is preliminary data.</text>
</comment>
<dbReference type="InterPro" id="IPR040843">
    <property type="entry name" value="RAMA"/>
</dbReference>
<evidence type="ECO:0000313" key="3">
    <source>
        <dbReference type="Proteomes" id="UP000659904"/>
    </source>
</evidence>
<evidence type="ECO:0000313" key="2">
    <source>
        <dbReference type="EMBL" id="GIG02109.1"/>
    </source>
</evidence>
<proteinExistence type="predicted"/>
<sequence>MAEPVRQIEIDQEVYAELEKHVKGFERPNDVLRRLLLDPATEPSASANASAPGALKQLIDRGLLAPGDTLKHVQVRKNRTFTAEVDAEGWVKTSMGSYREPSPALAKLVGTSIDGWHRWVHEKTGKTLRQLRDQT</sequence>
<evidence type="ECO:0000259" key="1">
    <source>
        <dbReference type="Pfam" id="PF18755"/>
    </source>
</evidence>
<protein>
    <recommendedName>
        <fullName evidence="1">RAMA domain-containing protein</fullName>
    </recommendedName>
</protein>
<dbReference type="GO" id="GO:0006355">
    <property type="term" value="P:regulation of DNA-templated transcription"/>
    <property type="evidence" value="ECO:0007669"/>
    <property type="project" value="InterPro"/>
</dbReference>
<dbReference type="Gene3D" id="1.10.1220.10">
    <property type="entry name" value="Met repressor-like"/>
    <property type="match status" value="1"/>
</dbReference>
<dbReference type="Pfam" id="PF18755">
    <property type="entry name" value="RAMA"/>
    <property type="match status" value="1"/>
</dbReference>
<dbReference type="RefSeq" id="WP_147432803.1">
    <property type="nucleotide sequence ID" value="NZ_BONH01000047.1"/>
</dbReference>
<accession>A0A8J3KRK1</accession>
<name>A0A8J3KRK1_9ACTN</name>
<dbReference type="AlphaFoldDB" id="A0A8J3KRK1"/>
<feature type="domain" description="RAMA" evidence="1">
    <location>
        <begin position="41"/>
        <end position="134"/>
    </location>
</feature>
<dbReference type="InterPro" id="IPR013321">
    <property type="entry name" value="Arc_rbn_hlx_hlx"/>
</dbReference>
<keyword evidence="3" id="KW-1185">Reference proteome</keyword>
<reference evidence="2 3" key="1">
    <citation type="submission" date="2021-01" db="EMBL/GenBank/DDBJ databases">
        <title>Whole genome shotgun sequence of Catellatospora citrea NBRC 14495.</title>
        <authorList>
            <person name="Komaki H."/>
            <person name="Tamura T."/>
        </authorList>
    </citation>
    <scope>NUCLEOTIDE SEQUENCE [LARGE SCALE GENOMIC DNA]</scope>
    <source>
        <strain evidence="2 3">NBRC 14495</strain>
    </source>
</reference>
<gene>
    <name evidence="2" type="ORF">Cci01nite_72020</name>
</gene>